<dbReference type="AlphaFoldDB" id="C6CBU8"/>
<dbReference type="eggNOG" id="ENOG5032UU7">
    <property type="taxonomic scope" value="Bacteria"/>
</dbReference>
<gene>
    <name evidence="2" type="ordered locus">Dd703_2933</name>
</gene>
<feature type="compositionally biased region" description="Basic and acidic residues" evidence="1">
    <location>
        <begin position="84"/>
        <end position="100"/>
    </location>
</feature>
<feature type="region of interest" description="Disordered" evidence="1">
    <location>
        <begin position="36"/>
        <end position="111"/>
    </location>
</feature>
<dbReference type="EMBL" id="CP001654">
    <property type="protein sequence ID" value="ACS86708.1"/>
    <property type="molecule type" value="Genomic_DNA"/>
</dbReference>
<organism evidence="2 3">
    <name type="scientific">Musicola paradisiaca (strain Ech703)</name>
    <name type="common">Dickeya paradisiaca</name>
    <name type="synonym">Dickeya dadantii</name>
    <dbReference type="NCBI Taxonomy" id="579405"/>
    <lineage>
        <taxon>Bacteria</taxon>
        <taxon>Pseudomonadati</taxon>
        <taxon>Pseudomonadota</taxon>
        <taxon>Gammaproteobacteria</taxon>
        <taxon>Enterobacterales</taxon>
        <taxon>Pectobacteriaceae</taxon>
        <taxon>Musicola</taxon>
    </lineage>
</organism>
<reference evidence="2" key="1">
    <citation type="submission" date="2009-06" db="EMBL/GenBank/DDBJ databases">
        <title>Complete sequence of Dickeya dadantii Ech703.</title>
        <authorList>
            <consortium name="US DOE Joint Genome Institute"/>
            <person name="Lucas S."/>
            <person name="Copeland A."/>
            <person name="Lapidus A."/>
            <person name="Glavina del Rio T."/>
            <person name="Dalin E."/>
            <person name="Tice H."/>
            <person name="Bruce D."/>
            <person name="Goodwin L."/>
            <person name="Pitluck S."/>
            <person name="Chertkov O."/>
            <person name="Brettin T."/>
            <person name="Detter J.C."/>
            <person name="Han C."/>
            <person name="Larimer F."/>
            <person name="Land M."/>
            <person name="Hauser L."/>
            <person name="Kyrpides N."/>
            <person name="Mikhailova N."/>
            <person name="Balakrishnan V."/>
            <person name="Glasner J."/>
            <person name="Perna N.T."/>
        </authorList>
    </citation>
    <scope>NUCLEOTIDE SEQUENCE [LARGE SCALE GENOMIC DNA]</scope>
    <source>
        <strain evidence="2">Ech703</strain>
    </source>
</reference>
<name>C6CBU8_MUSP7</name>
<keyword evidence="3" id="KW-1185">Reference proteome</keyword>
<dbReference type="KEGG" id="dda:Dd703_2933"/>
<dbReference type="Proteomes" id="UP000002734">
    <property type="component" value="Chromosome"/>
</dbReference>
<feature type="compositionally biased region" description="Polar residues" evidence="1">
    <location>
        <begin position="62"/>
        <end position="83"/>
    </location>
</feature>
<sequence>MAIPDIQTQNANVANFQPNLSTVSVVKNPNAVAAVSAGNKTDSSTTGDSSSDSLLSNSSTKVTLSSDGKNRSDSTQYSGSSQVSDEKAAEKKAQENKEKQQQQQQQQKEYAVERSLRMSGIPLYGGSLVSVINYPDGESEVFDAFTGKRMSAEDMIWVGTENFTDAEEAFSYYSQGLYNGMSAAEVYQQIQQMLGKGSAEISWNVIGTADSLNEF</sequence>
<evidence type="ECO:0000256" key="1">
    <source>
        <dbReference type="SAM" id="MobiDB-lite"/>
    </source>
</evidence>
<proteinExistence type="predicted"/>
<dbReference type="HOGENOM" id="CLU_1376249_0_0_6"/>
<dbReference type="RefSeq" id="WP_015854611.1">
    <property type="nucleotide sequence ID" value="NC_012880.1"/>
</dbReference>
<accession>C6CBU8</accession>
<evidence type="ECO:0000313" key="3">
    <source>
        <dbReference type="Proteomes" id="UP000002734"/>
    </source>
</evidence>
<protein>
    <submittedName>
        <fullName evidence="2">Uncharacterized protein</fullName>
    </submittedName>
</protein>
<evidence type="ECO:0000313" key="2">
    <source>
        <dbReference type="EMBL" id="ACS86708.1"/>
    </source>
</evidence>
<feature type="compositionally biased region" description="Low complexity" evidence="1">
    <location>
        <begin position="38"/>
        <end position="61"/>
    </location>
</feature>